<dbReference type="KEGG" id="dto:TOL2_C38520"/>
<dbReference type="Proteomes" id="UP000007347">
    <property type="component" value="Chromosome"/>
</dbReference>
<dbReference type="Pfam" id="PF00501">
    <property type="entry name" value="AMP-binding"/>
    <property type="match status" value="1"/>
</dbReference>
<dbReference type="Pfam" id="PF13193">
    <property type="entry name" value="AMP-binding_C"/>
    <property type="match status" value="1"/>
</dbReference>
<evidence type="ECO:0000313" key="6">
    <source>
        <dbReference type="EMBL" id="CCK82008.1"/>
    </source>
</evidence>
<reference evidence="6 7" key="1">
    <citation type="journal article" date="2013" name="Environ. Microbiol.">
        <title>Complete genome, catabolic sub-proteomes and key-metabolites of Desulfobacula toluolica Tol2, a marine, aromatic compound-degrading, sulfate-reducing bacterium.</title>
        <authorList>
            <person name="Wohlbrand L."/>
            <person name="Jacob J.H."/>
            <person name="Kube M."/>
            <person name="Mussmann M."/>
            <person name="Jarling R."/>
            <person name="Beck A."/>
            <person name="Amann R."/>
            <person name="Wilkes H."/>
            <person name="Reinhardt R."/>
            <person name="Rabus R."/>
        </authorList>
    </citation>
    <scope>NUCLEOTIDE SEQUENCE [LARGE SCALE GENOMIC DNA]</scope>
    <source>
        <strain evidence="7">DSM 7467 / Tol2</strain>
    </source>
</reference>
<evidence type="ECO:0000256" key="3">
    <source>
        <dbReference type="SAM" id="Phobius"/>
    </source>
</evidence>
<dbReference type="InterPro" id="IPR000873">
    <property type="entry name" value="AMP-dep_synth/lig_dom"/>
</dbReference>
<dbReference type="PROSITE" id="PS00455">
    <property type="entry name" value="AMP_BINDING"/>
    <property type="match status" value="1"/>
</dbReference>
<dbReference type="GO" id="GO:0031956">
    <property type="term" value="F:medium-chain fatty acid-CoA ligase activity"/>
    <property type="evidence" value="ECO:0007669"/>
    <property type="project" value="TreeGrafter"/>
</dbReference>
<dbReference type="AlphaFoldDB" id="K0NPE8"/>
<dbReference type="PANTHER" id="PTHR43201:SF5">
    <property type="entry name" value="MEDIUM-CHAIN ACYL-COA LIGASE ACSF2, MITOCHONDRIAL"/>
    <property type="match status" value="1"/>
</dbReference>
<dbReference type="InterPro" id="IPR025110">
    <property type="entry name" value="AMP-bd_C"/>
</dbReference>
<dbReference type="InterPro" id="IPR020845">
    <property type="entry name" value="AMP-binding_CS"/>
</dbReference>
<evidence type="ECO:0000256" key="2">
    <source>
        <dbReference type="ARBA" id="ARBA00022598"/>
    </source>
</evidence>
<keyword evidence="3" id="KW-0812">Transmembrane</keyword>
<feature type="domain" description="AMP-binding enzyme C-terminal" evidence="5">
    <location>
        <begin position="398"/>
        <end position="473"/>
    </location>
</feature>
<evidence type="ECO:0000259" key="5">
    <source>
        <dbReference type="Pfam" id="PF13193"/>
    </source>
</evidence>
<feature type="domain" description="AMP-dependent synthetase/ligase" evidence="4">
    <location>
        <begin position="34"/>
        <end position="353"/>
    </location>
</feature>
<dbReference type="Gene3D" id="3.30.300.30">
    <property type="match status" value="1"/>
</dbReference>
<dbReference type="Gene3D" id="3.40.50.12780">
    <property type="entry name" value="N-terminal domain of ligase-like"/>
    <property type="match status" value="1"/>
</dbReference>
<dbReference type="GO" id="GO:0008756">
    <property type="term" value="F:o-succinylbenzoate-CoA ligase activity"/>
    <property type="evidence" value="ECO:0007669"/>
    <property type="project" value="UniProtKB-EC"/>
</dbReference>
<dbReference type="STRING" id="651182.TOL2_C38520"/>
<keyword evidence="2 6" id="KW-0436">Ligase</keyword>
<dbReference type="InterPro" id="IPR042099">
    <property type="entry name" value="ANL_N_sf"/>
</dbReference>
<accession>K0NPE8</accession>
<gene>
    <name evidence="6" type="primary">menE</name>
    <name evidence="6" type="ordered locus">TOL2_C38520</name>
</gene>
<dbReference type="EMBL" id="FO203503">
    <property type="protein sequence ID" value="CCK82008.1"/>
    <property type="molecule type" value="Genomic_DNA"/>
</dbReference>
<name>K0NPE8_DESTT</name>
<comment type="similarity">
    <text evidence="1">Belongs to the ATP-dependent AMP-binding enzyme family.</text>
</comment>
<dbReference type="EC" id="6.2.1.26" evidence="6"/>
<keyword evidence="3" id="KW-0472">Membrane</keyword>
<keyword evidence="3" id="KW-1133">Transmembrane helix</keyword>
<evidence type="ECO:0000313" key="7">
    <source>
        <dbReference type="Proteomes" id="UP000007347"/>
    </source>
</evidence>
<evidence type="ECO:0000256" key="1">
    <source>
        <dbReference type="ARBA" id="ARBA00006432"/>
    </source>
</evidence>
<dbReference type="CDD" id="cd04433">
    <property type="entry name" value="AFD_class_I"/>
    <property type="match status" value="1"/>
</dbReference>
<dbReference type="PATRIC" id="fig|651182.5.peg.4537"/>
<protein>
    <submittedName>
        <fullName evidence="6">MenE: predicted 2-succinylbenzoate-CoA ligase</fullName>
        <ecNumber evidence="6">6.2.1.26</ecNumber>
    </submittedName>
</protein>
<evidence type="ECO:0000259" key="4">
    <source>
        <dbReference type="Pfam" id="PF00501"/>
    </source>
</evidence>
<dbReference type="GO" id="GO:0006631">
    <property type="term" value="P:fatty acid metabolic process"/>
    <property type="evidence" value="ECO:0007669"/>
    <property type="project" value="TreeGrafter"/>
</dbReference>
<feature type="transmembrane region" description="Helical" evidence="3">
    <location>
        <begin position="196"/>
        <end position="215"/>
    </location>
</feature>
<dbReference type="InterPro" id="IPR045851">
    <property type="entry name" value="AMP-bd_C_sf"/>
</dbReference>
<keyword evidence="7" id="KW-1185">Reference proteome</keyword>
<proteinExistence type="inferred from homology"/>
<dbReference type="SUPFAM" id="SSF56801">
    <property type="entry name" value="Acetyl-CoA synthetase-like"/>
    <property type="match status" value="1"/>
</dbReference>
<organism evidence="6 7">
    <name type="scientific">Desulfobacula toluolica (strain DSM 7467 / Tol2)</name>
    <dbReference type="NCBI Taxonomy" id="651182"/>
    <lineage>
        <taxon>Bacteria</taxon>
        <taxon>Pseudomonadati</taxon>
        <taxon>Thermodesulfobacteriota</taxon>
        <taxon>Desulfobacteria</taxon>
        <taxon>Desulfobacterales</taxon>
        <taxon>Desulfobacteraceae</taxon>
        <taxon>Desulfobacula</taxon>
    </lineage>
</organism>
<dbReference type="PANTHER" id="PTHR43201">
    <property type="entry name" value="ACYL-COA SYNTHETASE"/>
    <property type="match status" value="1"/>
</dbReference>
<dbReference type="HOGENOM" id="CLU_000022_59_0_7"/>
<sequence>MINKQQRTNIVDIIRKENFEQNSNLAVTRSVKDGLKNSITYSELFKEVEKYSKKLSIIGFTSHDRIALFCEDSIEYVIMALAILDTDAVIVPISPSLSSNELEILCNRIKVKYIVSEKKITTYSIVSEKYLDKLYLYEIDKNIKYSKYYMEVNSPAFIRFSSGTTGESKGVLLTHQAIIDRTSAADERLNIASNDIIGWFLSMSFHFVVSILLFLRKRAHIVLSQNNFPTGFIDSFETIKPTFLYASPFYYNLLATHKNISSTLLSDVRMAVVTAVSLNKKTERKFYDKFNIHLSQAYGIIEVGLPFINDRFDDEYICSVGKLLPSYDLKIKDPDDKGQGRIYLKGKGMYSAYISPWKKQTQWFDTGDIGYLKNSYLFISGRSKNIINFAGMKIFPEEVEKIILSYDNIKEVRVFAERHDVYGQLPIAEFVLASKEELNVFKLKKYCLQHLDSYKIPKEFIEVESIEKTLSQKIKRT</sequence>